<accession>A0A6G4WAR5</accession>
<evidence type="ECO:0000256" key="4">
    <source>
        <dbReference type="PROSITE-ProRule" id="PRU00169"/>
    </source>
</evidence>
<dbReference type="InterPro" id="IPR014605">
    <property type="entry name" value="Sig_resp-reg_PhyR"/>
</dbReference>
<dbReference type="Pfam" id="PF22233">
    <property type="entry name" value="PhyR_sigma-like"/>
    <property type="match status" value="1"/>
</dbReference>
<dbReference type="InterPro" id="IPR013324">
    <property type="entry name" value="RNA_pol_sigma_r3/r4-like"/>
</dbReference>
<dbReference type="NCBIfam" id="NF006623">
    <property type="entry name" value="PRK09191.1"/>
    <property type="match status" value="1"/>
</dbReference>
<feature type="modified residue" description="4-aspartylphosphate" evidence="4">
    <location>
        <position position="191"/>
    </location>
</feature>
<dbReference type="EMBL" id="JAAKZF010000012">
    <property type="protein sequence ID" value="NGO51872.1"/>
    <property type="molecule type" value="Genomic_DNA"/>
</dbReference>
<dbReference type="Pfam" id="PF00072">
    <property type="entry name" value="Response_reg"/>
    <property type="match status" value="1"/>
</dbReference>
<dbReference type="InterPro" id="IPR050595">
    <property type="entry name" value="Bact_response_regulator"/>
</dbReference>
<evidence type="ECO:0000259" key="5">
    <source>
        <dbReference type="PROSITE" id="PS50110"/>
    </source>
</evidence>
<comment type="caution">
    <text evidence="6">The sequence shown here is derived from an EMBL/GenBank/DDBJ whole genome shotgun (WGS) entry which is preliminary data.</text>
</comment>
<dbReference type="CDD" id="cd17540">
    <property type="entry name" value="REC_PhyR"/>
    <property type="match status" value="1"/>
</dbReference>
<dbReference type="SUPFAM" id="SSF88659">
    <property type="entry name" value="Sigma3 and sigma4 domains of RNA polymerase sigma factors"/>
    <property type="match status" value="1"/>
</dbReference>
<sequence length="264" mass="28498">MSLSATIAPHLPFLRRFSRAVSGSQQSGDALVAAMLEALIADVGIFPEASNERIALYKTFAKLFTSVAIRVPQETPHSAWEQRAAANLTAISPRPRQAFLLVAVEGFTDEEAAEILDVSESEFSALLSQASNEISRQVATDILIIEDEPLIAMDIEEMVESLGHRVVGIARTHAEATAIFNKTRPKMVLADIQLADGSSGIDAVNEILASAAVPVIFITAFPERLLTGERPEPAFLVTKPFNPDMVKALISQALFFDRQAKAAA</sequence>
<dbReference type="Gene3D" id="3.40.50.2300">
    <property type="match status" value="1"/>
</dbReference>
<dbReference type="SMART" id="SM00448">
    <property type="entry name" value="REC"/>
    <property type="match status" value="1"/>
</dbReference>
<dbReference type="InterPro" id="IPR053866">
    <property type="entry name" value="PhyR_sigma2"/>
</dbReference>
<dbReference type="Proteomes" id="UP001642900">
    <property type="component" value="Unassembled WGS sequence"/>
</dbReference>
<dbReference type="Pfam" id="PF22029">
    <property type="entry name" value="PhyR_sigma2"/>
    <property type="match status" value="1"/>
</dbReference>
<dbReference type="SUPFAM" id="SSF52172">
    <property type="entry name" value="CheY-like"/>
    <property type="match status" value="1"/>
</dbReference>
<keyword evidence="3" id="KW-0804">Transcription</keyword>
<feature type="domain" description="Response regulatory" evidence="5">
    <location>
        <begin position="141"/>
        <end position="254"/>
    </location>
</feature>
<dbReference type="PIRSF" id="PIRSF036400">
    <property type="entry name" value="RR_Ctr_UCP036400"/>
    <property type="match status" value="1"/>
</dbReference>
<dbReference type="InterPro" id="IPR011006">
    <property type="entry name" value="CheY-like_superfamily"/>
</dbReference>
<dbReference type="PANTHER" id="PTHR44591:SF3">
    <property type="entry name" value="RESPONSE REGULATORY DOMAIN-CONTAINING PROTEIN"/>
    <property type="match status" value="1"/>
</dbReference>
<reference evidence="6 7" key="1">
    <citation type="submission" date="2020-02" db="EMBL/GenBank/DDBJ databases">
        <title>Genome sequence of strain CCNWXJ40-4.</title>
        <authorList>
            <person name="Gao J."/>
            <person name="Sun J."/>
        </authorList>
    </citation>
    <scope>NUCLEOTIDE SEQUENCE [LARGE SCALE GENOMIC DNA]</scope>
    <source>
        <strain evidence="6 7">CCNWXJ 40-4</strain>
    </source>
</reference>
<dbReference type="InterPro" id="IPR053867">
    <property type="entry name" value="PhyR_sigma4"/>
</dbReference>
<keyword evidence="2" id="KW-0805">Transcription regulation</keyword>
<dbReference type="AlphaFoldDB" id="A0A6G4WAR5"/>
<dbReference type="PANTHER" id="PTHR44591">
    <property type="entry name" value="STRESS RESPONSE REGULATOR PROTEIN 1"/>
    <property type="match status" value="1"/>
</dbReference>
<evidence type="ECO:0000313" key="7">
    <source>
        <dbReference type="Proteomes" id="UP001642900"/>
    </source>
</evidence>
<evidence type="ECO:0000256" key="2">
    <source>
        <dbReference type="ARBA" id="ARBA00023015"/>
    </source>
</evidence>
<evidence type="ECO:0000313" key="6">
    <source>
        <dbReference type="EMBL" id="NGO51872.1"/>
    </source>
</evidence>
<evidence type="ECO:0000256" key="3">
    <source>
        <dbReference type="ARBA" id="ARBA00023163"/>
    </source>
</evidence>
<dbReference type="InterPro" id="IPR001789">
    <property type="entry name" value="Sig_transdc_resp-reg_receiver"/>
</dbReference>
<evidence type="ECO:0000256" key="1">
    <source>
        <dbReference type="ARBA" id="ARBA00022553"/>
    </source>
</evidence>
<dbReference type="PROSITE" id="PS50110">
    <property type="entry name" value="RESPONSE_REGULATORY"/>
    <property type="match status" value="1"/>
</dbReference>
<organism evidence="6 7">
    <name type="scientific">Allomesorhizobium camelthorni</name>
    <dbReference type="NCBI Taxonomy" id="475069"/>
    <lineage>
        <taxon>Bacteria</taxon>
        <taxon>Pseudomonadati</taxon>
        <taxon>Pseudomonadota</taxon>
        <taxon>Alphaproteobacteria</taxon>
        <taxon>Hyphomicrobiales</taxon>
        <taxon>Phyllobacteriaceae</taxon>
        <taxon>Allomesorhizobium</taxon>
    </lineage>
</organism>
<keyword evidence="7" id="KW-1185">Reference proteome</keyword>
<keyword evidence="1 4" id="KW-0597">Phosphoprotein</keyword>
<dbReference type="GO" id="GO:0000160">
    <property type="term" value="P:phosphorelay signal transduction system"/>
    <property type="evidence" value="ECO:0007669"/>
    <property type="project" value="InterPro"/>
</dbReference>
<proteinExistence type="predicted"/>
<protein>
    <submittedName>
        <fullName evidence="6">Response regulator</fullName>
    </submittedName>
</protein>
<dbReference type="RefSeq" id="WP_165027903.1">
    <property type="nucleotide sequence ID" value="NZ_JAAKZF010000012.1"/>
</dbReference>
<dbReference type="Gene3D" id="1.20.140.160">
    <property type="match status" value="1"/>
</dbReference>
<name>A0A6G4WAR5_9HYPH</name>
<gene>
    <name evidence="6" type="ORF">G6N73_11885</name>
</gene>